<dbReference type="InterPro" id="IPR053150">
    <property type="entry name" value="Teicoplanin_resist-assoc"/>
</dbReference>
<keyword evidence="1" id="KW-0472">Membrane</keyword>
<keyword evidence="1" id="KW-0812">Transmembrane</keyword>
<feature type="transmembrane region" description="Helical" evidence="1">
    <location>
        <begin position="90"/>
        <end position="109"/>
    </location>
</feature>
<dbReference type="InterPro" id="IPR006976">
    <property type="entry name" value="VanZ-like"/>
</dbReference>
<organism evidence="3 4">
    <name type="scientific">Metabacillus idriensis</name>
    <dbReference type="NCBI Taxonomy" id="324768"/>
    <lineage>
        <taxon>Bacteria</taxon>
        <taxon>Bacillati</taxon>
        <taxon>Bacillota</taxon>
        <taxon>Bacilli</taxon>
        <taxon>Bacillales</taxon>
        <taxon>Bacillaceae</taxon>
        <taxon>Metabacillus</taxon>
    </lineage>
</organism>
<evidence type="ECO:0000259" key="2">
    <source>
        <dbReference type="Pfam" id="PF04892"/>
    </source>
</evidence>
<accession>A0A6I2MIV1</accession>
<evidence type="ECO:0000313" key="4">
    <source>
        <dbReference type="Proteomes" id="UP000441585"/>
    </source>
</evidence>
<dbReference type="Pfam" id="PF04892">
    <property type="entry name" value="VanZ"/>
    <property type="match status" value="1"/>
</dbReference>
<keyword evidence="4" id="KW-1185">Reference proteome</keyword>
<dbReference type="PANTHER" id="PTHR36834">
    <property type="entry name" value="MEMBRANE PROTEIN-RELATED"/>
    <property type="match status" value="1"/>
</dbReference>
<evidence type="ECO:0000313" key="3">
    <source>
        <dbReference type="EMBL" id="MRX56471.1"/>
    </source>
</evidence>
<dbReference type="EMBL" id="WKKF01000012">
    <property type="protein sequence ID" value="MRX56471.1"/>
    <property type="molecule type" value="Genomic_DNA"/>
</dbReference>
<name>A0A6I2MIV1_9BACI</name>
<dbReference type="Proteomes" id="UP000441585">
    <property type="component" value="Unassembled WGS sequence"/>
</dbReference>
<keyword evidence="1" id="KW-1133">Transmembrane helix</keyword>
<feature type="domain" description="VanZ-like" evidence="2">
    <location>
        <begin position="43"/>
        <end position="168"/>
    </location>
</feature>
<gene>
    <name evidence="3" type="ORF">GJU41_21160</name>
</gene>
<reference evidence="3 4" key="1">
    <citation type="submission" date="2019-11" db="EMBL/GenBank/DDBJ databases">
        <title>Bacillus idriensis genome.</title>
        <authorList>
            <person name="Konopka E.N."/>
            <person name="Newman J.D."/>
        </authorList>
    </citation>
    <scope>NUCLEOTIDE SEQUENCE [LARGE SCALE GENOMIC DNA]</scope>
    <source>
        <strain evidence="3 4">DSM 19097</strain>
    </source>
</reference>
<proteinExistence type="predicted"/>
<comment type="caution">
    <text evidence="3">The sequence shown here is derived from an EMBL/GenBank/DDBJ whole genome shotgun (WGS) entry which is preliminary data.</text>
</comment>
<protein>
    <submittedName>
        <fullName evidence="3">VanZ family protein</fullName>
    </submittedName>
</protein>
<feature type="transmembrane region" description="Helical" evidence="1">
    <location>
        <begin position="152"/>
        <end position="172"/>
    </location>
</feature>
<dbReference type="AlphaFoldDB" id="A0A6I2MIV1"/>
<evidence type="ECO:0000256" key="1">
    <source>
        <dbReference type="SAM" id="Phobius"/>
    </source>
</evidence>
<sequence length="186" mass="21238">MWRAFGDSVPLFLLILLVVSLTAYLICKKRKLNSKRVIINVLFVLSILAVVFITVYPKYYGTSEPRIINLVPFIGMINMMFHSVDSSVPIRNMGLNLLLFIPFGFFLSLKVSRLNKNVLKNVVFKGFLLSFIVELIQYSFPMGRSADIDDLILNTFGALLGYVTWKLFNLIFSNKSLTIKTAERQL</sequence>
<dbReference type="PANTHER" id="PTHR36834:SF1">
    <property type="entry name" value="INTEGRAL MEMBRANE PROTEIN"/>
    <property type="match status" value="1"/>
</dbReference>
<feature type="transmembrane region" description="Helical" evidence="1">
    <location>
        <begin position="121"/>
        <end position="140"/>
    </location>
</feature>
<feature type="transmembrane region" description="Helical" evidence="1">
    <location>
        <begin position="37"/>
        <end position="55"/>
    </location>
</feature>